<dbReference type="KEGG" id="ela:UCREL1_8229"/>
<dbReference type="EMBL" id="KB706999">
    <property type="protein sequence ID" value="EMR64797.1"/>
    <property type="molecule type" value="Genomic_DNA"/>
</dbReference>
<sequence>MPAASESLRNWTEFELHTLLAIICRRANLRDVVHVARELNTALNYGRVDKEVSRKEVSKLLTYLRVHQKPTSK</sequence>
<gene>
    <name evidence="1" type="ORF">UCREL1_8229</name>
</gene>
<reference evidence="2" key="1">
    <citation type="journal article" date="2013" name="Genome Announc.">
        <title>Draft genome sequence of the grapevine dieback fungus Eutypa lata UCR-EL1.</title>
        <authorList>
            <person name="Blanco-Ulate B."/>
            <person name="Rolshausen P.E."/>
            <person name="Cantu D."/>
        </authorList>
    </citation>
    <scope>NUCLEOTIDE SEQUENCE [LARGE SCALE GENOMIC DNA]</scope>
    <source>
        <strain evidence="2">UCR-EL1</strain>
    </source>
</reference>
<dbReference type="OrthoDB" id="3438628at2759"/>
<organism evidence="1 2">
    <name type="scientific">Eutypa lata (strain UCR-EL1)</name>
    <name type="common">Grapevine dieback disease fungus</name>
    <name type="synonym">Eutypa armeniacae</name>
    <dbReference type="NCBI Taxonomy" id="1287681"/>
    <lineage>
        <taxon>Eukaryota</taxon>
        <taxon>Fungi</taxon>
        <taxon>Dikarya</taxon>
        <taxon>Ascomycota</taxon>
        <taxon>Pezizomycotina</taxon>
        <taxon>Sordariomycetes</taxon>
        <taxon>Xylariomycetidae</taxon>
        <taxon>Xylariales</taxon>
        <taxon>Diatrypaceae</taxon>
        <taxon>Eutypa</taxon>
    </lineage>
</organism>
<evidence type="ECO:0000313" key="1">
    <source>
        <dbReference type="EMBL" id="EMR64797.1"/>
    </source>
</evidence>
<proteinExistence type="predicted"/>
<dbReference type="HOGENOM" id="CLU_2704798_0_0_1"/>
<evidence type="ECO:0000313" key="2">
    <source>
        <dbReference type="Proteomes" id="UP000012174"/>
    </source>
</evidence>
<keyword evidence="2" id="KW-1185">Reference proteome</keyword>
<protein>
    <submittedName>
        <fullName evidence="1">Uncharacterized protein</fullName>
    </submittedName>
</protein>
<accession>M7SKT8</accession>
<dbReference type="AlphaFoldDB" id="M7SKT8"/>
<name>M7SKT8_EUTLA</name>
<dbReference type="Proteomes" id="UP000012174">
    <property type="component" value="Unassembled WGS sequence"/>
</dbReference>